<keyword evidence="6" id="KW-0418">Kinase</keyword>
<comment type="subcellular location">
    <subcellularLocation>
        <location evidence="1">Membrane</location>
        <topology evidence="1">Multi-pass membrane protein</topology>
    </subcellularLocation>
</comment>
<dbReference type="EMBL" id="JAAYYV010000328">
    <property type="protein sequence ID" value="NLF55111.1"/>
    <property type="molecule type" value="Genomic_DNA"/>
</dbReference>
<dbReference type="AlphaFoldDB" id="A0A7X7LXB1"/>
<evidence type="ECO:0000313" key="6">
    <source>
        <dbReference type="EMBL" id="NLF55111.1"/>
    </source>
</evidence>
<evidence type="ECO:0000259" key="5">
    <source>
        <dbReference type="Pfam" id="PF13675"/>
    </source>
</evidence>
<protein>
    <submittedName>
        <fullName evidence="6">Nitrate/nitrite two-component system sensor histidine kinase</fullName>
    </submittedName>
</protein>
<feature type="domain" description="NarX-like N-terminal" evidence="5">
    <location>
        <begin position="41"/>
        <end position="94"/>
    </location>
</feature>
<dbReference type="Pfam" id="PF13675">
    <property type="entry name" value="PilJ"/>
    <property type="match status" value="1"/>
</dbReference>
<evidence type="ECO:0000256" key="2">
    <source>
        <dbReference type="ARBA" id="ARBA00022692"/>
    </source>
</evidence>
<keyword evidence="2" id="KW-0812">Transmembrane</keyword>
<evidence type="ECO:0000256" key="1">
    <source>
        <dbReference type="ARBA" id="ARBA00004141"/>
    </source>
</evidence>
<evidence type="ECO:0000313" key="7">
    <source>
        <dbReference type="Proteomes" id="UP000536534"/>
    </source>
</evidence>
<dbReference type="GO" id="GO:0016301">
    <property type="term" value="F:kinase activity"/>
    <property type="evidence" value="ECO:0007669"/>
    <property type="project" value="UniProtKB-KW"/>
</dbReference>
<keyword evidence="3" id="KW-1133">Transmembrane helix</keyword>
<evidence type="ECO:0000256" key="3">
    <source>
        <dbReference type="ARBA" id="ARBA00022989"/>
    </source>
</evidence>
<accession>A0A7X7LXB1</accession>
<proteinExistence type="predicted"/>
<dbReference type="InterPro" id="IPR029095">
    <property type="entry name" value="NarX-like_N"/>
</dbReference>
<reference evidence="6 7" key="1">
    <citation type="journal article" date="2020" name="Biotechnol. Biofuels">
        <title>New insights from the biogas microbiome by comprehensive genome-resolved metagenomics of nearly 1600 species originating from multiple anaerobic digesters.</title>
        <authorList>
            <person name="Campanaro S."/>
            <person name="Treu L."/>
            <person name="Rodriguez-R L.M."/>
            <person name="Kovalovszki A."/>
            <person name="Ziels R.M."/>
            <person name="Maus I."/>
            <person name="Zhu X."/>
            <person name="Kougias P.G."/>
            <person name="Basile A."/>
            <person name="Luo G."/>
            <person name="Schluter A."/>
            <person name="Konstantinidis K.T."/>
            <person name="Angelidaki I."/>
        </authorList>
    </citation>
    <scope>NUCLEOTIDE SEQUENCE [LARGE SCALE GENOMIC DNA]</scope>
    <source>
        <strain evidence="6">AS06rmzACSIP_256</strain>
    </source>
</reference>
<sequence length="112" mass="11935">MFQPPLRFLARRSILLLVVLAMLALALISLGGMSASVLVAEKVQGNASALNAAGGLRRLAHRLGGLAAADLLVEGGDAPRLRQAIEDFERQLDHASIRRVIERAPQGRFATA</sequence>
<comment type="caution">
    <text evidence="6">The sequence shown here is derived from an EMBL/GenBank/DDBJ whole genome shotgun (WGS) entry which is preliminary data.</text>
</comment>
<evidence type="ECO:0000256" key="4">
    <source>
        <dbReference type="ARBA" id="ARBA00023136"/>
    </source>
</evidence>
<organism evidence="6 7">
    <name type="scientific">Thauera phenolivorans</name>
    <dbReference type="NCBI Taxonomy" id="1792543"/>
    <lineage>
        <taxon>Bacteria</taxon>
        <taxon>Pseudomonadati</taxon>
        <taxon>Pseudomonadota</taxon>
        <taxon>Betaproteobacteria</taxon>
        <taxon>Rhodocyclales</taxon>
        <taxon>Zoogloeaceae</taxon>
        <taxon>Thauera</taxon>
    </lineage>
</organism>
<dbReference type="GO" id="GO:0016020">
    <property type="term" value="C:membrane"/>
    <property type="evidence" value="ECO:0007669"/>
    <property type="project" value="UniProtKB-SubCell"/>
</dbReference>
<keyword evidence="4" id="KW-0472">Membrane</keyword>
<name>A0A7X7LXB1_9RHOO</name>
<dbReference type="Proteomes" id="UP000536534">
    <property type="component" value="Unassembled WGS sequence"/>
</dbReference>
<keyword evidence="6" id="KW-0808">Transferase</keyword>
<feature type="non-terminal residue" evidence="6">
    <location>
        <position position="112"/>
    </location>
</feature>
<gene>
    <name evidence="6" type="ORF">GX576_12075</name>
</gene>